<proteinExistence type="predicted"/>
<reference evidence="1 2" key="1">
    <citation type="submission" date="2022-05" db="EMBL/GenBank/DDBJ databases">
        <title>Seasonal and diel survey of microbial diversity of the Tyrrhenian coast.</title>
        <authorList>
            <person name="Gattoni G."/>
            <person name="Corral P."/>
        </authorList>
    </citation>
    <scope>NUCLEOTIDE SEQUENCE [LARGE SCALE GENOMIC DNA]</scope>
    <source>
        <strain evidence="1 2">V10</strain>
    </source>
</reference>
<dbReference type="RefSeq" id="WP_249058049.1">
    <property type="nucleotide sequence ID" value="NZ_JALZWP010000006.1"/>
</dbReference>
<evidence type="ECO:0000313" key="2">
    <source>
        <dbReference type="Proteomes" id="UP001202550"/>
    </source>
</evidence>
<dbReference type="EMBL" id="JALZWP010000006">
    <property type="protein sequence ID" value="MCL1628717.1"/>
    <property type="molecule type" value="Genomic_DNA"/>
</dbReference>
<dbReference type="Pfam" id="PF03567">
    <property type="entry name" value="Sulfotransfer_2"/>
    <property type="match status" value="1"/>
</dbReference>
<dbReference type="SUPFAM" id="SSF52540">
    <property type="entry name" value="P-loop containing nucleoside triphosphate hydrolases"/>
    <property type="match status" value="1"/>
</dbReference>
<dbReference type="InterPro" id="IPR005331">
    <property type="entry name" value="Sulfotransferase"/>
</dbReference>
<dbReference type="InterPro" id="IPR027417">
    <property type="entry name" value="P-loop_NTPase"/>
</dbReference>
<evidence type="ECO:0000313" key="1">
    <source>
        <dbReference type="EMBL" id="MCL1628717.1"/>
    </source>
</evidence>
<keyword evidence="2" id="KW-1185">Reference proteome</keyword>
<protein>
    <submittedName>
        <fullName evidence="1">Sulfotransferase family protein</fullName>
    </submittedName>
</protein>
<name>A0ABT0M1H4_9RHOB</name>
<organism evidence="1 2">
    <name type="scientific">Roseinatronobacter domitianus</name>
    <dbReference type="NCBI Taxonomy" id="2940293"/>
    <lineage>
        <taxon>Bacteria</taxon>
        <taxon>Pseudomonadati</taxon>
        <taxon>Pseudomonadota</taxon>
        <taxon>Alphaproteobacteria</taxon>
        <taxon>Rhodobacterales</taxon>
        <taxon>Paracoccaceae</taxon>
        <taxon>Roseinatronobacter</taxon>
    </lineage>
</organism>
<sequence length="294" mass="32851">MTSSSQTKPLNDVFAAPLRDHAAQRAATDPAFRSLPDAFANRNRLHQYFLYTFVPRNLAWAFKPNNKAGSSSVLAFLFALEFGQPLSAEIANPFEQDTITHRLAEARLLARLPEHPDVSDAQAALGQCLRFTTVRHPASRALSGYFYICRAQQAGSEAFARHRLRMTALVGFDWARHIGTPDGFVRFLDWVAAEDALGGWMADAHFRPQTTNIRPEILRPDIIGRTEDFGSFYAEVCARLGRELPHSAMQPRNRQPKTDPTPFFTPEARARIASIFAADFAAFGYEPDRIEGVA</sequence>
<dbReference type="Proteomes" id="UP001202550">
    <property type="component" value="Unassembled WGS sequence"/>
</dbReference>
<accession>A0ABT0M1H4</accession>
<comment type="caution">
    <text evidence="1">The sequence shown here is derived from an EMBL/GenBank/DDBJ whole genome shotgun (WGS) entry which is preliminary data.</text>
</comment>
<gene>
    <name evidence="1" type="ORF">M3N55_08235</name>
</gene>